<dbReference type="CDD" id="cd01949">
    <property type="entry name" value="GGDEF"/>
    <property type="match status" value="1"/>
</dbReference>
<evidence type="ECO:0000259" key="3">
    <source>
        <dbReference type="PROSITE" id="PS50887"/>
    </source>
</evidence>
<dbReference type="PROSITE" id="PS50887">
    <property type="entry name" value="GGDEF"/>
    <property type="match status" value="1"/>
</dbReference>
<name>A0A369AH84_9GAMM</name>
<dbReference type="Gene3D" id="3.30.70.270">
    <property type="match status" value="1"/>
</dbReference>
<dbReference type="SUPFAM" id="SSF55785">
    <property type="entry name" value="PYP-like sensor domain (PAS domain)"/>
    <property type="match status" value="1"/>
</dbReference>
<gene>
    <name evidence="4" type="ORF">DFP77_10150</name>
</gene>
<accession>A0A369AH84</accession>
<dbReference type="InterPro" id="IPR029787">
    <property type="entry name" value="Nucleotide_cyclase"/>
</dbReference>
<dbReference type="Gene3D" id="3.20.20.450">
    <property type="entry name" value="EAL domain"/>
    <property type="match status" value="1"/>
</dbReference>
<keyword evidence="1" id="KW-0812">Transmembrane</keyword>
<dbReference type="SUPFAM" id="SSF141868">
    <property type="entry name" value="EAL domain-like"/>
    <property type="match status" value="1"/>
</dbReference>
<dbReference type="SMART" id="SM00267">
    <property type="entry name" value="GGDEF"/>
    <property type="match status" value="1"/>
</dbReference>
<evidence type="ECO:0000313" key="5">
    <source>
        <dbReference type="Proteomes" id="UP000253506"/>
    </source>
</evidence>
<dbReference type="Proteomes" id="UP000253506">
    <property type="component" value="Unassembled WGS sequence"/>
</dbReference>
<organism evidence="4 5">
    <name type="scientific">Marinomonas foliarum</name>
    <dbReference type="NCBI Taxonomy" id="491950"/>
    <lineage>
        <taxon>Bacteria</taxon>
        <taxon>Pseudomonadati</taxon>
        <taxon>Pseudomonadota</taxon>
        <taxon>Gammaproteobacteria</taxon>
        <taxon>Oceanospirillales</taxon>
        <taxon>Oceanospirillaceae</taxon>
        <taxon>Marinomonas</taxon>
    </lineage>
</organism>
<comment type="caution">
    <text evidence="4">The sequence shown here is derived from an EMBL/GenBank/DDBJ whole genome shotgun (WGS) entry which is preliminary data.</text>
</comment>
<dbReference type="EMBL" id="QPJQ01000001">
    <property type="protein sequence ID" value="RCX08732.1"/>
    <property type="molecule type" value="Genomic_DNA"/>
</dbReference>
<dbReference type="InterPro" id="IPR035919">
    <property type="entry name" value="EAL_sf"/>
</dbReference>
<dbReference type="PROSITE" id="PS50883">
    <property type="entry name" value="EAL"/>
    <property type="match status" value="1"/>
</dbReference>
<dbReference type="PANTHER" id="PTHR44757">
    <property type="entry name" value="DIGUANYLATE CYCLASE DGCP"/>
    <property type="match status" value="1"/>
</dbReference>
<dbReference type="InterPro" id="IPR052155">
    <property type="entry name" value="Biofilm_reg_signaling"/>
</dbReference>
<dbReference type="OrthoDB" id="9804951at2"/>
<feature type="transmembrane region" description="Helical" evidence="1">
    <location>
        <begin position="169"/>
        <end position="188"/>
    </location>
</feature>
<dbReference type="SMART" id="SM00052">
    <property type="entry name" value="EAL"/>
    <property type="match status" value="1"/>
</dbReference>
<dbReference type="Pfam" id="PF00989">
    <property type="entry name" value="PAS"/>
    <property type="match status" value="1"/>
</dbReference>
<dbReference type="Gene3D" id="3.30.450.20">
    <property type="entry name" value="PAS domain"/>
    <property type="match status" value="1"/>
</dbReference>
<dbReference type="InterPro" id="IPR000014">
    <property type="entry name" value="PAS"/>
</dbReference>
<dbReference type="Pfam" id="PF00563">
    <property type="entry name" value="EAL"/>
    <property type="match status" value="1"/>
</dbReference>
<dbReference type="InterPro" id="IPR013767">
    <property type="entry name" value="PAS_fold"/>
</dbReference>
<dbReference type="Pfam" id="PF00990">
    <property type="entry name" value="GGDEF"/>
    <property type="match status" value="1"/>
</dbReference>
<proteinExistence type="predicted"/>
<dbReference type="CDD" id="cd00130">
    <property type="entry name" value="PAS"/>
    <property type="match status" value="1"/>
</dbReference>
<dbReference type="AlphaFoldDB" id="A0A369AH84"/>
<dbReference type="NCBIfam" id="TIGR00229">
    <property type="entry name" value="sensory_box"/>
    <property type="match status" value="1"/>
</dbReference>
<feature type="domain" description="EAL" evidence="2">
    <location>
        <begin position="544"/>
        <end position="798"/>
    </location>
</feature>
<dbReference type="PANTHER" id="PTHR44757:SF2">
    <property type="entry name" value="BIOFILM ARCHITECTURE MAINTENANCE PROTEIN MBAA"/>
    <property type="match status" value="1"/>
</dbReference>
<dbReference type="GO" id="GO:0006355">
    <property type="term" value="P:regulation of DNA-templated transcription"/>
    <property type="evidence" value="ECO:0007669"/>
    <property type="project" value="InterPro"/>
</dbReference>
<dbReference type="InterPro" id="IPR035965">
    <property type="entry name" value="PAS-like_dom_sf"/>
</dbReference>
<evidence type="ECO:0000259" key="2">
    <source>
        <dbReference type="PROSITE" id="PS50883"/>
    </source>
</evidence>
<protein>
    <submittedName>
        <fullName evidence="4">PAS domain S-box-containing protein/diguanylate cyclase (GGDEF)-like protein</fullName>
    </submittedName>
</protein>
<feature type="domain" description="GGDEF" evidence="3">
    <location>
        <begin position="397"/>
        <end position="535"/>
    </location>
</feature>
<dbReference type="InterPro" id="IPR000160">
    <property type="entry name" value="GGDEF_dom"/>
</dbReference>
<dbReference type="NCBIfam" id="TIGR00254">
    <property type="entry name" value="GGDEF"/>
    <property type="match status" value="1"/>
</dbReference>
<evidence type="ECO:0000313" key="4">
    <source>
        <dbReference type="EMBL" id="RCX08732.1"/>
    </source>
</evidence>
<reference evidence="4 5" key="1">
    <citation type="submission" date="2018-07" db="EMBL/GenBank/DDBJ databases">
        <title>Genomic Encyclopedia of Type Strains, Phase III (KMG-III): the genomes of soil and plant-associated and newly described type strains.</title>
        <authorList>
            <person name="Whitman W."/>
        </authorList>
    </citation>
    <scope>NUCLEOTIDE SEQUENCE [LARGE SCALE GENOMIC DNA]</scope>
    <source>
        <strain evidence="4 5">CECT 7731</strain>
    </source>
</reference>
<evidence type="ECO:0000256" key="1">
    <source>
        <dbReference type="SAM" id="Phobius"/>
    </source>
</evidence>
<keyword evidence="1" id="KW-1133">Transmembrane helix</keyword>
<feature type="transmembrane region" description="Helical" evidence="1">
    <location>
        <begin position="14"/>
        <end position="34"/>
    </location>
</feature>
<dbReference type="CDD" id="cd01948">
    <property type="entry name" value="EAL"/>
    <property type="match status" value="1"/>
</dbReference>
<sequence>MGVVFSRSLFIKQAFLTLVLAIVLSLVSSGFQFFEGISDQKAEINQDFEELLAVVEKPLSEAVFRLDVDFAQQQVDGLLFSPTISHLEVRDESGNIFVEATGAKRDFSVPKFFTDFFLLDLQNYERKLHLETPDFDAGYLYLWPEKRYLLDRIFKEQLSILVYNLFKDLLLASLLSLVFYFLVTYPLMRLTESLSHVGHNDDIPLPKSFHRHHKLDELGNLHATFASLWKKLNTALSDLERSDSHTKAMIEHAADGILLLDDSNKITLVNLTAELMLKKSAIELKSHSLEALHTPSSWVEFLDVLQNLNLDTPLTVEARYQIQGVELPVEIRMAKYRVQSKVETILLVRDVSERKDAEAHIHRLAYYDSVTSLPNRQYLSDKLCDVLKSSRGTNSSSHSAVVFMDLDRFKTINDSLGHNVGDQLLCCVASQLDSLIDDNIVFVRMGGDEFAFLLVHLGDNEVQVEKAVNKFVRSIMYACQQVKKAGHHEVHITASLGATIFNGDGASVEAILKQADTALYRAKESGRNTFALYKTEMQAVSDARLEMEKALHHATESKLFKLYYQPQTNDKNQLIGAEALIRWKDEQKGFISPAVFIPVAEEIGLIVEIGQWVLNESLSQVAIWLKEGKWDPSWRMSINVSPIQFQQAGFLPMLKEQLEKHEVPASCVDLEITENMLLNDLTSSLEKMHAIKCLGVHLSIDDFGTGYSSLKYLKSLPIDRLKIDQSFVRDLLTDKSDEAIVHAVIAMAQALNINVLAEGVETFVHYDRLREIGCFFYQGYYFGHPVPPEDFIAEFVHD</sequence>
<dbReference type="SUPFAM" id="SSF55073">
    <property type="entry name" value="Nucleotide cyclase"/>
    <property type="match status" value="1"/>
</dbReference>
<dbReference type="InterPro" id="IPR001633">
    <property type="entry name" value="EAL_dom"/>
</dbReference>
<keyword evidence="1" id="KW-0472">Membrane</keyword>
<dbReference type="InterPro" id="IPR043128">
    <property type="entry name" value="Rev_trsase/Diguanyl_cyclase"/>
</dbReference>